<accession>A0A0L6V3K7</accession>
<dbReference type="AlphaFoldDB" id="A0A0L6V3K7"/>
<evidence type="ECO:0000256" key="1">
    <source>
        <dbReference type="SAM" id="MobiDB-lite"/>
    </source>
</evidence>
<name>A0A0L6V3K7_9BASI</name>
<comment type="caution">
    <text evidence="2">The sequence shown here is derived from an EMBL/GenBank/DDBJ whole genome shotgun (WGS) entry which is preliminary data.</text>
</comment>
<dbReference type="OrthoDB" id="2495605at2759"/>
<organism evidence="2 3">
    <name type="scientific">Puccinia sorghi</name>
    <dbReference type="NCBI Taxonomy" id="27349"/>
    <lineage>
        <taxon>Eukaryota</taxon>
        <taxon>Fungi</taxon>
        <taxon>Dikarya</taxon>
        <taxon>Basidiomycota</taxon>
        <taxon>Pucciniomycotina</taxon>
        <taxon>Pucciniomycetes</taxon>
        <taxon>Pucciniales</taxon>
        <taxon>Pucciniaceae</taxon>
        <taxon>Puccinia</taxon>
    </lineage>
</organism>
<dbReference type="Proteomes" id="UP000037035">
    <property type="component" value="Unassembled WGS sequence"/>
</dbReference>
<gene>
    <name evidence="2" type="ORF">VP01_2702g1</name>
</gene>
<protein>
    <submittedName>
        <fullName evidence="2">Uncharacterized protein</fullName>
    </submittedName>
</protein>
<proteinExistence type="predicted"/>
<dbReference type="EMBL" id="LAVV01007616">
    <property type="protein sequence ID" value="KNZ55348.1"/>
    <property type="molecule type" value="Genomic_DNA"/>
</dbReference>
<evidence type="ECO:0000313" key="3">
    <source>
        <dbReference type="Proteomes" id="UP000037035"/>
    </source>
</evidence>
<reference evidence="2 3" key="1">
    <citation type="submission" date="2015-08" db="EMBL/GenBank/DDBJ databases">
        <title>Next Generation Sequencing and Analysis of the Genome of Puccinia sorghi L Schw, the Causal Agent of Maize Common Rust.</title>
        <authorList>
            <person name="Rochi L."/>
            <person name="Burguener G."/>
            <person name="Darino M."/>
            <person name="Turjanski A."/>
            <person name="Kreff E."/>
            <person name="Dieguez M.J."/>
            <person name="Sacco F."/>
        </authorList>
    </citation>
    <scope>NUCLEOTIDE SEQUENCE [LARGE SCALE GENOMIC DNA]</scope>
    <source>
        <strain evidence="2 3">RO10H11247</strain>
    </source>
</reference>
<sequence>MYGLTWGMIFSSSWLDAHGDALQLTASPKSLCHRPSDLKSTPSTDCGVPELFEDNDSSFYSLEIPSPTCKIMFTPTFVSRLTFLLIASCDSEDEYSDGLSSNSTDDFIFNQSRLPPWSSQAEHIKPLVNRLIEEESRQRAFVRLAWRPTLAATPTTSTQFFPASLDLHPSSVTALETQSSLWVPCLNCLENPTIDSDETGSHLRRTQSLPDLSSGSPLPLNNISDLNTVWRSGSIFSPKDKEEKIKRWASGITFTP</sequence>
<feature type="region of interest" description="Disordered" evidence="1">
    <location>
        <begin position="196"/>
        <end position="216"/>
    </location>
</feature>
<evidence type="ECO:0000313" key="2">
    <source>
        <dbReference type="EMBL" id="KNZ55348.1"/>
    </source>
</evidence>
<dbReference type="VEuPathDB" id="FungiDB:VP01_2702g1"/>
<keyword evidence="3" id="KW-1185">Reference proteome</keyword>